<comment type="caution">
    <text evidence="1">The sequence shown here is derived from an EMBL/GenBank/DDBJ whole genome shotgun (WGS) entry which is preliminary data.</text>
</comment>
<name>C0BES3_9FIRM</name>
<evidence type="ECO:0000313" key="1">
    <source>
        <dbReference type="EMBL" id="EEG88350.1"/>
    </source>
</evidence>
<dbReference type="HOGENOM" id="CLU_1692499_0_0_9"/>
<evidence type="ECO:0000313" key="2">
    <source>
        <dbReference type="Proteomes" id="UP000003793"/>
    </source>
</evidence>
<protein>
    <submittedName>
        <fullName evidence="1">Uncharacterized protein</fullName>
    </submittedName>
</protein>
<gene>
    <name evidence="1" type="ORF">COPCOM_03685</name>
</gene>
<reference evidence="1 2" key="2">
    <citation type="submission" date="2009-03" db="EMBL/GenBank/DDBJ databases">
        <title>Draft genome sequence of Coprococcus comes (ATCC 27758).</title>
        <authorList>
            <person name="Sudarsanam P."/>
            <person name="Ley R."/>
            <person name="Guruge J."/>
            <person name="Turnbaugh P.J."/>
            <person name="Mahowald M."/>
            <person name="Liep D."/>
            <person name="Gordon J."/>
        </authorList>
    </citation>
    <scope>NUCLEOTIDE SEQUENCE [LARGE SCALE GENOMIC DNA]</scope>
    <source>
        <strain evidence="1 2">ATCC 27758</strain>
    </source>
</reference>
<dbReference type="EMBL" id="ABVR01000045">
    <property type="protein sequence ID" value="EEG88350.1"/>
    <property type="molecule type" value="Genomic_DNA"/>
</dbReference>
<organism evidence="1 2">
    <name type="scientific">Coprococcus comes ATCC 27758</name>
    <dbReference type="NCBI Taxonomy" id="470146"/>
    <lineage>
        <taxon>Bacteria</taxon>
        <taxon>Bacillati</taxon>
        <taxon>Bacillota</taxon>
        <taxon>Clostridia</taxon>
        <taxon>Lachnospirales</taxon>
        <taxon>Lachnospiraceae</taxon>
        <taxon>Coprococcus</taxon>
    </lineage>
</organism>
<proteinExistence type="predicted"/>
<reference evidence="1 2" key="1">
    <citation type="submission" date="2009-02" db="EMBL/GenBank/DDBJ databases">
        <authorList>
            <person name="Fulton L."/>
            <person name="Clifton S."/>
            <person name="Fulton B."/>
            <person name="Xu J."/>
            <person name="Minx P."/>
            <person name="Pepin K.H."/>
            <person name="Johnson M."/>
            <person name="Bhonagiri V."/>
            <person name="Nash W.E."/>
            <person name="Mardis E.R."/>
            <person name="Wilson R.K."/>
        </authorList>
    </citation>
    <scope>NUCLEOTIDE SEQUENCE [LARGE SCALE GENOMIC DNA]</scope>
    <source>
        <strain evidence="1 2">ATCC 27758</strain>
    </source>
</reference>
<sequence>MWFCIGMYFFLGACAWMYFKKKLLFRKWDRLLRRIFFLMLAVTSLAFLSEIVQKTGTENSETMQIKRNGYGEGQKEAALSMQVEGEKKQDIEIRVSPKIYSEKRLEKEFQKARKELAKVISGENKDLSHIKTDLDLVTALDDFPFRFPGNLADMM</sequence>
<dbReference type="Proteomes" id="UP000003793">
    <property type="component" value="Unassembled WGS sequence"/>
</dbReference>
<accession>C0BES3</accession>
<dbReference type="AlphaFoldDB" id="C0BES3"/>